<sequence length="119" mass="13898">MSNKLKLIKLSLKEGADEAVKKSQELIEYSDLSLTMASYNNAINDIYMEIGKKVYKMYKSKEYDSEKIVKYCEEVKELEEEKRKIKKKILKLKNKKECKICGVLIDKKAQYCDKCGNPQ</sequence>
<evidence type="ECO:0000313" key="3">
    <source>
        <dbReference type="Proteomes" id="UP000694308"/>
    </source>
</evidence>
<gene>
    <name evidence="2" type="ORF">I6U48_04780</name>
</gene>
<comment type="caution">
    <text evidence="2">The sequence shown here is derived from an EMBL/GenBank/DDBJ whole genome shotgun (WGS) entry which is preliminary data.</text>
</comment>
<keyword evidence="3" id="KW-1185">Reference proteome</keyword>
<organism evidence="2 3">
    <name type="scientific">Clostridium thailandense</name>
    <dbReference type="NCBI Taxonomy" id="2794346"/>
    <lineage>
        <taxon>Bacteria</taxon>
        <taxon>Bacillati</taxon>
        <taxon>Bacillota</taxon>
        <taxon>Clostridia</taxon>
        <taxon>Eubacteriales</taxon>
        <taxon>Clostridiaceae</taxon>
        <taxon>Clostridium</taxon>
    </lineage>
</organism>
<dbReference type="EMBL" id="JAEEGC010000021">
    <property type="protein sequence ID" value="MBV7272232.1"/>
    <property type="molecule type" value="Genomic_DNA"/>
</dbReference>
<feature type="coiled-coil region" evidence="1">
    <location>
        <begin position="68"/>
        <end position="95"/>
    </location>
</feature>
<reference evidence="2" key="1">
    <citation type="submission" date="2020-12" db="EMBL/GenBank/DDBJ databases">
        <title>Clostridium thailandense sp. nov., a novel acetogenic bacterium isolated from peat land soil in Thailand.</title>
        <authorList>
            <person name="Chaikitkaew S."/>
            <person name="Birkeland N.K."/>
        </authorList>
    </citation>
    <scope>NUCLEOTIDE SEQUENCE</scope>
    <source>
        <strain evidence="2">PL3</strain>
    </source>
</reference>
<evidence type="ECO:0000313" key="2">
    <source>
        <dbReference type="EMBL" id="MBV7272232.1"/>
    </source>
</evidence>
<dbReference type="AlphaFoldDB" id="A0A949TMX7"/>
<keyword evidence="1" id="KW-0175">Coiled coil</keyword>
<name>A0A949TMX7_9CLOT</name>
<protein>
    <submittedName>
        <fullName evidence="2">Zinc ribbon domain-containing protein</fullName>
    </submittedName>
</protein>
<dbReference type="RefSeq" id="WP_218319268.1">
    <property type="nucleotide sequence ID" value="NZ_JAEEGC010000021.1"/>
</dbReference>
<accession>A0A949TMX7</accession>
<dbReference type="Proteomes" id="UP000694308">
    <property type="component" value="Unassembled WGS sequence"/>
</dbReference>
<evidence type="ECO:0000256" key="1">
    <source>
        <dbReference type="SAM" id="Coils"/>
    </source>
</evidence>
<proteinExistence type="predicted"/>